<dbReference type="InterPro" id="IPR050733">
    <property type="entry name" value="Vitellogenin/Apolipophorin"/>
</dbReference>
<sequence length="221" mass="25651">MMETEDEVIVDFEAEAFHSDNIDVAHHEFDYVRNEDAVSALQRPFAARFNDGKVEEIEIDKNEPTWARNMKKGVLSLFQLDLFKGRQQNPQARKYNVKEDGVHGPCDSLYIVHTEDNGHIEVTKAKNLEKCDREIYATYGRQKGSICVKCESQRTFLVGLRSLARLEYTDEDIRNIDNEINAGQLFHITFHSFSTFDYQEIDDVYRNHVLTAPEDIKDSIR</sequence>
<keyword evidence="2" id="KW-0758">Storage protein</keyword>
<accession>A0A9D4PBP2</accession>
<dbReference type="Proteomes" id="UP000821837">
    <property type="component" value="Unassembled WGS sequence"/>
</dbReference>
<dbReference type="InterPro" id="IPR015816">
    <property type="entry name" value="Vitellinogen_b-sht_N"/>
</dbReference>
<reference evidence="4" key="2">
    <citation type="submission" date="2021-09" db="EMBL/GenBank/DDBJ databases">
        <authorList>
            <person name="Jia N."/>
            <person name="Wang J."/>
            <person name="Shi W."/>
            <person name="Du L."/>
            <person name="Sun Y."/>
            <person name="Zhan W."/>
            <person name="Jiang J."/>
            <person name="Wang Q."/>
            <person name="Zhang B."/>
            <person name="Ji P."/>
            <person name="Sakyi L.B."/>
            <person name="Cui X."/>
            <person name="Yuan T."/>
            <person name="Jiang B."/>
            <person name="Yang W."/>
            <person name="Lam T.T.-Y."/>
            <person name="Chang Q."/>
            <person name="Ding S."/>
            <person name="Wang X."/>
            <person name="Zhu J."/>
            <person name="Ruan X."/>
            <person name="Zhao L."/>
            <person name="Wei J."/>
            <person name="Que T."/>
            <person name="Du C."/>
            <person name="Cheng J."/>
            <person name="Dai P."/>
            <person name="Han X."/>
            <person name="Huang E."/>
            <person name="Gao Y."/>
            <person name="Liu J."/>
            <person name="Shao H."/>
            <person name="Ye R."/>
            <person name="Li L."/>
            <person name="Wei W."/>
            <person name="Wang X."/>
            <person name="Wang C."/>
            <person name="Huo Q."/>
            <person name="Li W."/>
            <person name="Guo W."/>
            <person name="Chen H."/>
            <person name="Chen S."/>
            <person name="Zhou L."/>
            <person name="Zhou L."/>
            <person name="Ni X."/>
            <person name="Tian J."/>
            <person name="Zhou Y."/>
            <person name="Sheng Y."/>
            <person name="Liu T."/>
            <person name="Pan Y."/>
            <person name="Xia L."/>
            <person name="Li J."/>
            <person name="Zhao F."/>
            <person name="Cao W."/>
        </authorList>
    </citation>
    <scope>NUCLEOTIDE SEQUENCE</scope>
    <source>
        <strain evidence="4">Rsan-2018</strain>
        <tissue evidence="4">Larvae</tissue>
    </source>
</reference>
<organism evidence="4 5">
    <name type="scientific">Rhipicephalus sanguineus</name>
    <name type="common">Brown dog tick</name>
    <name type="synonym">Ixodes sanguineus</name>
    <dbReference type="NCBI Taxonomy" id="34632"/>
    <lineage>
        <taxon>Eukaryota</taxon>
        <taxon>Metazoa</taxon>
        <taxon>Ecdysozoa</taxon>
        <taxon>Arthropoda</taxon>
        <taxon>Chelicerata</taxon>
        <taxon>Arachnida</taxon>
        <taxon>Acari</taxon>
        <taxon>Parasitiformes</taxon>
        <taxon>Ixodida</taxon>
        <taxon>Ixodoidea</taxon>
        <taxon>Ixodidae</taxon>
        <taxon>Rhipicephalinae</taxon>
        <taxon>Rhipicephalus</taxon>
        <taxon>Rhipicephalus</taxon>
    </lineage>
</organism>
<proteinExistence type="predicted"/>
<evidence type="ECO:0000313" key="4">
    <source>
        <dbReference type="EMBL" id="KAH7935303.1"/>
    </source>
</evidence>
<name>A0A9D4PBP2_RHISA</name>
<dbReference type="SUPFAM" id="SSF56968">
    <property type="entry name" value="Lipovitellin-phosvitin complex, beta-sheet shell regions"/>
    <property type="match status" value="1"/>
</dbReference>
<evidence type="ECO:0000256" key="1">
    <source>
        <dbReference type="ARBA" id="ARBA00022729"/>
    </source>
</evidence>
<dbReference type="Pfam" id="PF01347">
    <property type="entry name" value="Vitellogenin_N"/>
    <property type="match status" value="1"/>
</dbReference>
<dbReference type="InterPro" id="IPR015819">
    <property type="entry name" value="Lipid_transp_b-sht_shell"/>
</dbReference>
<dbReference type="GO" id="GO:0005319">
    <property type="term" value="F:lipid transporter activity"/>
    <property type="evidence" value="ECO:0007669"/>
    <property type="project" value="InterPro"/>
</dbReference>
<dbReference type="EMBL" id="JABSTV010001255">
    <property type="protein sequence ID" value="KAH7935303.1"/>
    <property type="molecule type" value="Genomic_DNA"/>
</dbReference>
<evidence type="ECO:0000313" key="5">
    <source>
        <dbReference type="Proteomes" id="UP000821837"/>
    </source>
</evidence>
<dbReference type="AlphaFoldDB" id="A0A9D4PBP2"/>
<evidence type="ECO:0000256" key="2">
    <source>
        <dbReference type="ARBA" id="ARBA00022761"/>
    </source>
</evidence>
<comment type="caution">
    <text evidence="4">The sequence shown here is derived from an EMBL/GenBank/DDBJ whole genome shotgun (WGS) entry which is preliminary data.</text>
</comment>
<gene>
    <name evidence="4" type="ORF">HPB52_005728</name>
</gene>
<reference evidence="4" key="1">
    <citation type="journal article" date="2020" name="Cell">
        <title>Large-Scale Comparative Analyses of Tick Genomes Elucidate Their Genetic Diversity and Vector Capacities.</title>
        <authorList>
            <consortium name="Tick Genome and Microbiome Consortium (TIGMIC)"/>
            <person name="Jia N."/>
            <person name="Wang J."/>
            <person name="Shi W."/>
            <person name="Du L."/>
            <person name="Sun Y."/>
            <person name="Zhan W."/>
            <person name="Jiang J.F."/>
            <person name="Wang Q."/>
            <person name="Zhang B."/>
            <person name="Ji P."/>
            <person name="Bell-Sakyi L."/>
            <person name="Cui X.M."/>
            <person name="Yuan T.T."/>
            <person name="Jiang B.G."/>
            <person name="Yang W.F."/>
            <person name="Lam T.T."/>
            <person name="Chang Q.C."/>
            <person name="Ding S.J."/>
            <person name="Wang X.J."/>
            <person name="Zhu J.G."/>
            <person name="Ruan X.D."/>
            <person name="Zhao L."/>
            <person name="Wei J.T."/>
            <person name="Ye R.Z."/>
            <person name="Que T.C."/>
            <person name="Du C.H."/>
            <person name="Zhou Y.H."/>
            <person name="Cheng J.X."/>
            <person name="Dai P.F."/>
            <person name="Guo W.B."/>
            <person name="Han X.H."/>
            <person name="Huang E.J."/>
            <person name="Li L.F."/>
            <person name="Wei W."/>
            <person name="Gao Y.C."/>
            <person name="Liu J.Z."/>
            <person name="Shao H.Z."/>
            <person name="Wang X."/>
            <person name="Wang C.C."/>
            <person name="Yang T.C."/>
            <person name="Huo Q.B."/>
            <person name="Li W."/>
            <person name="Chen H.Y."/>
            <person name="Chen S.E."/>
            <person name="Zhou L.G."/>
            <person name="Ni X.B."/>
            <person name="Tian J.H."/>
            <person name="Sheng Y."/>
            <person name="Liu T."/>
            <person name="Pan Y.S."/>
            <person name="Xia L.Y."/>
            <person name="Li J."/>
            <person name="Zhao F."/>
            <person name="Cao W.C."/>
        </authorList>
    </citation>
    <scope>NUCLEOTIDE SEQUENCE</scope>
    <source>
        <strain evidence="4">Rsan-2018</strain>
    </source>
</reference>
<dbReference type="PANTHER" id="PTHR23345:SF15">
    <property type="entry name" value="VITELLOGENIN 1-RELATED"/>
    <property type="match status" value="1"/>
</dbReference>
<dbReference type="InterPro" id="IPR001747">
    <property type="entry name" value="Vitellogenin_N"/>
</dbReference>
<dbReference type="PANTHER" id="PTHR23345">
    <property type="entry name" value="VITELLOGENIN-RELATED"/>
    <property type="match status" value="1"/>
</dbReference>
<feature type="domain" description="Vitellogenin" evidence="3">
    <location>
        <begin position="34"/>
        <end position="159"/>
    </location>
</feature>
<dbReference type="Gene3D" id="2.30.230.10">
    <property type="entry name" value="Lipovitellin, beta-sheet shell regions, chain A"/>
    <property type="match status" value="1"/>
</dbReference>
<keyword evidence="1" id="KW-0732">Signal</keyword>
<dbReference type="VEuPathDB" id="VectorBase:RSAN_037584"/>
<protein>
    <recommendedName>
        <fullName evidence="3">Vitellogenin domain-containing protein</fullName>
    </recommendedName>
</protein>
<evidence type="ECO:0000259" key="3">
    <source>
        <dbReference type="Pfam" id="PF01347"/>
    </source>
</evidence>
<keyword evidence="5" id="KW-1185">Reference proteome</keyword>